<feature type="domain" description="AB hydrolase-1" evidence="1">
    <location>
        <begin position="23"/>
        <end position="247"/>
    </location>
</feature>
<dbReference type="RefSeq" id="WP_323331815.1">
    <property type="nucleotide sequence ID" value="NZ_JAYFSI010000008.1"/>
</dbReference>
<name>A0ABU5RE40_9PSEU</name>
<dbReference type="GO" id="GO:0016787">
    <property type="term" value="F:hydrolase activity"/>
    <property type="evidence" value="ECO:0007669"/>
    <property type="project" value="UniProtKB-KW"/>
</dbReference>
<reference evidence="2 3" key="1">
    <citation type="submission" date="2023-12" db="EMBL/GenBank/DDBJ databases">
        <title>Amycolatopsis sp. V23-08.</title>
        <authorList>
            <person name="Somphong A."/>
        </authorList>
    </citation>
    <scope>NUCLEOTIDE SEQUENCE [LARGE SCALE GENOMIC DNA]</scope>
    <source>
        <strain evidence="2 3">V23-08</strain>
    </source>
</reference>
<dbReference type="InterPro" id="IPR050471">
    <property type="entry name" value="AB_hydrolase"/>
</dbReference>
<dbReference type="Pfam" id="PF12697">
    <property type="entry name" value="Abhydrolase_6"/>
    <property type="match status" value="1"/>
</dbReference>
<accession>A0ABU5RE40</accession>
<dbReference type="InterPro" id="IPR029058">
    <property type="entry name" value="AB_hydrolase_fold"/>
</dbReference>
<dbReference type="Gene3D" id="3.40.50.1820">
    <property type="entry name" value="alpha/beta hydrolase"/>
    <property type="match status" value="1"/>
</dbReference>
<evidence type="ECO:0000313" key="3">
    <source>
        <dbReference type="Proteomes" id="UP001304298"/>
    </source>
</evidence>
<sequence>MNVTSADGTSIAYDQRGTGAPIILVGGAFNDRTTVGGLAEVLSADFTTIAYDRRGRGDSGDTSPYAMGREIEDIAALILEVGGSASVFGHSSGAVLALEAAAAGLPIEKVVAYEPPYAPDSDLRDDVTEKVRGQIAAGDRDAAAATFLEVAGTPAEVIEGMKHAPVWGWFTSLAHTLPYDLAICGPGARPRKDNLALITAPTLIIGGGASPEKLQTGARIAAAAVPGARHETLEGQDHGVLQHPESLRDLLVEFYK</sequence>
<keyword evidence="3" id="KW-1185">Reference proteome</keyword>
<evidence type="ECO:0000313" key="2">
    <source>
        <dbReference type="EMBL" id="MEA5364070.1"/>
    </source>
</evidence>
<dbReference type="SUPFAM" id="SSF53474">
    <property type="entry name" value="alpha/beta-Hydrolases"/>
    <property type="match status" value="1"/>
</dbReference>
<proteinExistence type="predicted"/>
<dbReference type="InterPro" id="IPR000073">
    <property type="entry name" value="AB_hydrolase_1"/>
</dbReference>
<keyword evidence="2" id="KW-0378">Hydrolase</keyword>
<protein>
    <submittedName>
        <fullName evidence="2">Alpha/beta hydrolase</fullName>
    </submittedName>
</protein>
<gene>
    <name evidence="2" type="ORF">VA596_31370</name>
</gene>
<dbReference type="Proteomes" id="UP001304298">
    <property type="component" value="Unassembled WGS sequence"/>
</dbReference>
<dbReference type="PANTHER" id="PTHR43433:SF5">
    <property type="entry name" value="AB HYDROLASE-1 DOMAIN-CONTAINING PROTEIN"/>
    <property type="match status" value="1"/>
</dbReference>
<dbReference type="PANTHER" id="PTHR43433">
    <property type="entry name" value="HYDROLASE, ALPHA/BETA FOLD FAMILY PROTEIN"/>
    <property type="match status" value="1"/>
</dbReference>
<dbReference type="EMBL" id="JAYFSI010000008">
    <property type="protein sequence ID" value="MEA5364070.1"/>
    <property type="molecule type" value="Genomic_DNA"/>
</dbReference>
<comment type="caution">
    <text evidence="2">The sequence shown here is derived from an EMBL/GenBank/DDBJ whole genome shotgun (WGS) entry which is preliminary data.</text>
</comment>
<evidence type="ECO:0000259" key="1">
    <source>
        <dbReference type="Pfam" id="PF12697"/>
    </source>
</evidence>
<organism evidence="2 3">
    <name type="scientific">Amycolatopsis heterodermiae</name>
    <dbReference type="NCBI Taxonomy" id="3110235"/>
    <lineage>
        <taxon>Bacteria</taxon>
        <taxon>Bacillati</taxon>
        <taxon>Actinomycetota</taxon>
        <taxon>Actinomycetes</taxon>
        <taxon>Pseudonocardiales</taxon>
        <taxon>Pseudonocardiaceae</taxon>
        <taxon>Amycolatopsis</taxon>
    </lineage>
</organism>